<keyword evidence="9 10" id="KW-0472">Membrane</keyword>
<dbReference type="Gene3D" id="1.10.287.3510">
    <property type="match status" value="1"/>
</dbReference>
<dbReference type="HAMAP" id="MF_01456">
    <property type="entry name" value="NDH1_NuoK"/>
    <property type="match status" value="1"/>
</dbReference>
<accession>A0A2U0UBR6</accession>
<name>A0A2U0UBR6_9BACT</name>
<dbReference type="OrthoDB" id="9810120at2"/>
<protein>
    <recommendedName>
        <fullName evidence="10">NADH-quinone oxidoreductase subunit K</fullName>
        <ecNumber evidence="10">7.1.1.-</ecNumber>
    </recommendedName>
    <alternativeName>
        <fullName evidence="10">NADH dehydrogenase I subunit K</fullName>
    </alternativeName>
    <alternativeName>
        <fullName evidence="10">NDH-1 subunit K</fullName>
    </alternativeName>
</protein>
<reference evidence="11 12" key="1">
    <citation type="submission" date="2018-05" db="EMBL/GenBank/DDBJ databases">
        <title>Genomic Encyclopedia of Type Strains, Phase IV (KMG-IV): sequencing the most valuable type-strain genomes for metagenomic binning, comparative biology and taxonomic classification.</title>
        <authorList>
            <person name="Goeker M."/>
        </authorList>
    </citation>
    <scope>NUCLEOTIDE SEQUENCE [LARGE SCALE GENOMIC DNA]</scope>
    <source>
        <strain evidence="11 12">DSM 100333</strain>
    </source>
</reference>
<dbReference type="PANTHER" id="PTHR11434:SF16">
    <property type="entry name" value="NADH-UBIQUINONE OXIDOREDUCTASE CHAIN 4L"/>
    <property type="match status" value="1"/>
</dbReference>
<keyword evidence="10" id="KW-0520">NAD</keyword>
<dbReference type="GO" id="GO:0048038">
    <property type="term" value="F:quinone binding"/>
    <property type="evidence" value="ECO:0007669"/>
    <property type="project" value="UniProtKB-KW"/>
</dbReference>
<evidence type="ECO:0000313" key="12">
    <source>
        <dbReference type="Proteomes" id="UP000245870"/>
    </source>
</evidence>
<gene>
    <name evidence="10" type="primary">nuoK</name>
    <name evidence="11" type="ORF">C7379_10738</name>
</gene>
<dbReference type="GO" id="GO:0030964">
    <property type="term" value="C:NADH dehydrogenase complex"/>
    <property type="evidence" value="ECO:0007669"/>
    <property type="project" value="TreeGrafter"/>
</dbReference>
<keyword evidence="4 10" id="KW-0813">Transport</keyword>
<evidence type="ECO:0000256" key="5">
    <source>
        <dbReference type="ARBA" id="ARBA00022692"/>
    </source>
</evidence>
<comment type="function">
    <text evidence="1">NDH-1 shuttles electrons from NADH, via FMN and iron-sulfur (Fe-S) centers, to quinones in the respiratory chain. The immediate electron acceptor for the enzyme in this species is believed to be ubiquinone. Couples the redox reaction to proton translocation (for every two electrons transferred, four hydrogen ions are translocated across the cytoplasmic membrane), and thus conserves the redox energy in a proton gradient.</text>
</comment>
<dbReference type="GO" id="GO:0042773">
    <property type="term" value="P:ATP synthesis coupled electron transport"/>
    <property type="evidence" value="ECO:0007669"/>
    <property type="project" value="InterPro"/>
</dbReference>
<dbReference type="Proteomes" id="UP000245870">
    <property type="component" value="Unassembled WGS sequence"/>
</dbReference>
<keyword evidence="5 10" id="KW-0812">Transmembrane</keyword>
<evidence type="ECO:0000256" key="8">
    <source>
        <dbReference type="ARBA" id="ARBA00022989"/>
    </source>
</evidence>
<evidence type="ECO:0000256" key="4">
    <source>
        <dbReference type="ARBA" id="ARBA00022448"/>
    </source>
</evidence>
<dbReference type="InterPro" id="IPR039428">
    <property type="entry name" value="NUOK/Mnh_C1-like"/>
</dbReference>
<dbReference type="InterPro" id="IPR001133">
    <property type="entry name" value="NADH_UbQ_OxRdtase_chain4L/K"/>
</dbReference>
<dbReference type="EC" id="7.1.1.-" evidence="10"/>
<comment type="caution">
    <text evidence="11">The sequence shown here is derived from an EMBL/GenBank/DDBJ whole genome shotgun (WGS) entry which is preliminary data.</text>
</comment>
<dbReference type="FunFam" id="1.10.287.3510:FF:000001">
    <property type="entry name" value="NADH-quinone oxidoreductase subunit K"/>
    <property type="match status" value="1"/>
</dbReference>
<evidence type="ECO:0000256" key="3">
    <source>
        <dbReference type="ARBA" id="ARBA00010519"/>
    </source>
</evidence>
<evidence type="ECO:0000256" key="1">
    <source>
        <dbReference type="ARBA" id="ARBA00002378"/>
    </source>
</evidence>
<keyword evidence="8 10" id="KW-1133">Transmembrane helix</keyword>
<dbReference type="RefSeq" id="WP_116616261.1">
    <property type="nucleotide sequence ID" value="NZ_CALDWB010000020.1"/>
</dbReference>
<feature type="transmembrane region" description="Helical" evidence="10">
    <location>
        <begin position="62"/>
        <end position="87"/>
    </location>
</feature>
<dbReference type="AlphaFoldDB" id="A0A2U0UBR6"/>
<keyword evidence="6 10" id="KW-0874">Quinone</keyword>
<comment type="similarity">
    <text evidence="3 10">Belongs to the complex I subunit 4L family.</text>
</comment>
<keyword evidence="7 10" id="KW-1278">Translocase</keyword>
<evidence type="ECO:0000256" key="10">
    <source>
        <dbReference type="HAMAP-Rule" id="MF_01456"/>
    </source>
</evidence>
<organism evidence="11 12">
    <name type="scientific">Hallella colorans</name>
    <dbReference type="NCBI Taxonomy" id="1703337"/>
    <lineage>
        <taxon>Bacteria</taxon>
        <taxon>Pseudomonadati</taxon>
        <taxon>Bacteroidota</taxon>
        <taxon>Bacteroidia</taxon>
        <taxon>Bacteroidales</taxon>
        <taxon>Prevotellaceae</taxon>
        <taxon>Hallella</taxon>
    </lineage>
</organism>
<evidence type="ECO:0000256" key="9">
    <source>
        <dbReference type="ARBA" id="ARBA00023136"/>
    </source>
</evidence>
<comment type="caution">
    <text evidence="10">Lacks conserved residue(s) required for the propagation of feature annotation.</text>
</comment>
<evidence type="ECO:0000313" key="11">
    <source>
        <dbReference type="EMBL" id="PVX55063.1"/>
    </source>
</evidence>
<keyword evidence="12" id="KW-1185">Reference proteome</keyword>
<sequence length="103" mass="11510">MTIPVECLLALGALLFFIGVFGFVTRRNLVAMLISVELILNAVDLNFAVINRFFYPEQMEGMFFTLFSIGVSAAETAVALAIIINVYRNYRSSSVNSIENMKF</sequence>
<dbReference type="GO" id="GO:0050136">
    <property type="term" value="F:NADH dehydrogenase (quinone) (non-electrogenic) activity"/>
    <property type="evidence" value="ECO:0007669"/>
    <property type="project" value="UniProtKB-UniRule"/>
</dbReference>
<dbReference type="NCBIfam" id="NF004320">
    <property type="entry name" value="PRK05715.1-2"/>
    <property type="match status" value="1"/>
</dbReference>
<proteinExistence type="inferred from homology"/>
<keyword evidence="11" id="KW-0830">Ubiquinone</keyword>
<evidence type="ECO:0000256" key="7">
    <source>
        <dbReference type="ARBA" id="ARBA00022967"/>
    </source>
</evidence>
<dbReference type="GO" id="GO:0005886">
    <property type="term" value="C:plasma membrane"/>
    <property type="evidence" value="ECO:0007669"/>
    <property type="project" value="UniProtKB-SubCell"/>
</dbReference>
<comment type="subunit">
    <text evidence="10">NDH-1 is composed of 14 different subunits. Subunits NuoA, H, J, K, L, M, N constitute the membrane sector of the complex.</text>
</comment>
<evidence type="ECO:0000256" key="2">
    <source>
        <dbReference type="ARBA" id="ARBA00004141"/>
    </source>
</evidence>
<dbReference type="PANTHER" id="PTHR11434">
    <property type="entry name" value="NADH-UBIQUINONE OXIDOREDUCTASE SUBUNIT ND4L"/>
    <property type="match status" value="1"/>
</dbReference>
<comment type="function">
    <text evidence="10">NDH-1 shuttles electrons from NADH, via FMN and iron-sulfur (Fe-S) centers, to quinones in the respiratory chain. The immediate electron acceptor for the enzyme in this species is believed to be a menaquinone. Couples the redox reaction to proton translocation (for every two electrons transferred, four hydrogen ions are translocated across the cytoplasmic membrane), and thus conserves the redox energy in a proton gradient.</text>
</comment>
<comment type="catalytic activity">
    <reaction evidence="10">
        <text>a quinone + NADH + 5 H(+)(in) = a quinol + NAD(+) + 4 H(+)(out)</text>
        <dbReference type="Rhea" id="RHEA:57888"/>
        <dbReference type="ChEBI" id="CHEBI:15378"/>
        <dbReference type="ChEBI" id="CHEBI:24646"/>
        <dbReference type="ChEBI" id="CHEBI:57540"/>
        <dbReference type="ChEBI" id="CHEBI:57945"/>
        <dbReference type="ChEBI" id="CHEBI:132124"/>
    </reaction>
</comment>
<evidence type="ECO:0000256" key="6">
    <source>
        <dbReference type="ARBA" id="ARBA00022719"/>
    </source>
</evidence>
<dbReference type="Pfam" id="PF00420">
    <property type="entry name" value="Oxidored_q2"/>
    <property type="match status" value="1"/>
</dbReference>
<comment type="subcellular location">
    <subcellularLocation>
        <location evidence="10">Cell membrane</location>
        <topology evidence="10">Multi-pass membrane protein</topology>
    </subcellularLocation>
    <subcellularLocation>
        <location evidence="2">Membrane</location>
        <topology evidence="2">Multi-pass membrane protein</topology>
    </subcellularLocation>
</comment>
<keyword evidence="10" id="KW-1003">Cell membrane</keyword>
<dbReference type="EMBL" id="QENY01000007">
    <property type="protein sequence ID" value="PVX55063.1"/>
    <property type="molecule type" value="Genomic_DNA"/>
</dbReference>